<sequence length="148" mass="17139">MKLKEIETCERTKLELFLNKVRLPHSFKKLGFIILILSFIGVTGFKFIDDLPTWSIQILKHAMLLGLLIMSLSKEKIEDELIETLRSKSYSLAFIIGVGYTMLQPLANFIVDFFLEEQLVVSTTSHIQVLLFMLLIQVGFFEVLKRNR</sequence>
<protein>
    <submittedName>
        <fullName evidence="2">Uncharacterized protein</fullName>
    </submittedName>
</protein>
<keyword evidence="1" id="KW-1133">Transmembrane helix</keyword>
<dbReference type="Proteomes" id="UP001596162">
    <property type="component" value="Unassembled WGS sequence"/>
</dbReference>
<name>A0ABW0C7K2_9FLAO</name>
<organism evidence="2 3">
    <name type="scientific">Bizionia hallyeonensis</name>
    <dbReference type="NCBI Taxonomy" id="1123757"/>
    <lineage>
        <taxon>Bacteria</taxon>
        <taxon>Pseudomonadati</taxon>
        <taxon>Bacteroidota</taxon>
        <taxon>Flavobacteriia</taxon>
        <taxon>Flavobacteriales</taxon>
        <taxon>Flavobacteriaceae</taxon>
        <taxon>Bizionia</taxon>
    </lineage>
</organism>
<evidence type="ECO:0000256" key="1">
    <source>
        <dbReference type="SAM" id="Phobius"/>
    </source>
</evidence>
<keyword evidence="3" id="KW-1185">Reference proteome</keyword>
<comment type="caution">
    <text evidence="2">The sequence shown here is derived from an EMBL/GenBank/DDBJ whole genome shotgun (WGS) entry which is preliminary data.</text>
</comment>
<proteinExistence type="predicted"/>
<feature type="transmembrane region" description="Helical" evidence="1">
    <location>
        <begin position="54"/>
        <end position="72"/>
    </location>
</feature>
<evidence type="ECO:0000313" key="2">
    <source>
        <dbReference type="EMBL" id="MFC5195716.1"/>
    </source>
</evidence>
<dbReference type="EMBL" id="JBHSLA010000003">
    <property type="protein sequence ID" value="MFC5195716.1"/>
    <property type="molecule type" value="Genomic_DNA"/>
</dbReference>
<keyword evidence="1" id="KW-0472">Membrane</keyword>
<gene>
    <name evidence="2" type="ORF">ACFPH8_10280</name>
</gene>
<evidence type="ECO:0000313" key="3">
    <source>
        <dbReference type="Proteomes" id="UP001596162"/>
    </source>
</evidence>
<reference evidence="3" key="1">
    <citation type="journal article" date="2019" name="Int. J. Syst. Evol. Microbiol.">
        <title>The Global Catalogue of Microorganisms (GCM) 10K type strain sequencing project: providing services to taxonomists for standard genome sequencing and annotation.</title>
        <authorList>
            <consortium name="The Broad Institute Genomics Platform"/>
            <consortium name="The Broad Institute Genome Sequencing Center for Infectious Disease"/>
            <person name="Wu L."/>
            <person name="Ma J."/>
        </authorList>
    </citation>
    <scope>NUCLEOTIDE SEQUENCE [LARGE SCALE GENOMIC DNA]</scope>
    <source>
        <strain evidence="3">JCM 17978</strain>
    </source>
</reference>
<feature type="transmembrane region" description="Helical" evidence="1">
    <location>
        <begin position="30"/>
        <end position="48"/>
    </location>
</feature>
<feature type="transmembrane region" description="Helical" evidence="1">
    <location>
        <begin position="127"/>
        <end position="144"/>
    </location>
</feature>
<dbReference type="RefSeq" id="WP_376860681.1">
    <property type="nucleotide sequence ID" value="NZ_JBHSLA010000003.1"/>
</dbReference>
<accession>A0ABW0C7K2</accession>
<feature type="transmembrane region" description="Helical" evidence="1">
    <location>
        <begin position="92"/>
        <end position="115"/>
    </location>
</feature>
<keyword evidence="1" id="KW-0812">Transmembrane</keyword>